<dbReference type="AlphaFoldDB" id="A0A497ENJ1"/>
<feature type="transmembrane region" description="Helical" evidence="6">
    <location>
        <begin position="6"/>
        <end position="26"/>
    </location>
</feature>
<accession>A0A497ENJ1</accession>
<keyword evidence="3 6" id="KW-0812">Transmembrane</keyword>
<name>A0A497ENJ1_9CREN</name>
<organism evidence="7 8">
    <name type="scientific">Thermoproteota archaeon</name>
    <dbReference type="NCBI Taxonomy" id="2056631"/>
    <lineage>
        <taxon>Archaea</taxon>
        <taxon>Thermoproteota</taxon>
    </lineage>
</organism>
<evidence type="ECO:0000256" key="5">
    <source>
        <dbReference type="ARBA" id="ARBA00023136"/>
    </source>
</evidence>
<evidence type="ECO:0000256" key="1">
    <source>
        <dbReference type="ARBA" id="ARBA00004370"/>
    </source>
</evidence>
<comment type="similarity">
    <text evidence="2">Belongs to the FUN14 family.</text>
</comment>
<sequence>MSLDLTSSLVAQLGFGGIVGFVIGYAVKKILKLTLIFLGLYAASLAYLQHRGFITINYDKFSEAFQSLTSMIQGGFTLPDFLTTNIPFAGSLVVGFGLGFKAG</sequence>
<proteinExistence type="inferred from homology"/>
<dbReference type="PANTHER" id="PTHR21346">
    <property type="entry name" value="FUN14 DOMAIN CONTAINING"/>
    <property type="match status" value="1"/>
</dbReference>
<evidence type="ECO:0008006" key="9">
    <source>
        <dbReference type="Google" id="ProtNLM"/>
    </source>
</evidence>
<feature type="transmembrane region" description="Helical" evidence="6">
    <location>
        <begin position="81"/>
        <end position="100"/>
    </location>
</feature>
<evidence type="ECO:0000256" key="6">
    <source>
        <dbReference type="SAM" id="Phobius"/>
    </source>
</evidence>
<dbReference type="EMBL" id="QMQX01000233">
    <property type="protein sequence ID" value="RLE48905.1"/>
    <property type="molecule type" value="Genomic_DNA"/>
</dbReference>
<evidence type="ECO:0000256" key="4">
    <source>
        <dbReference type="ARBA" id="ARBA00022989"/>
    </source>
</evidence>
<dbReference type="Pfam" id="PF04930">
    <property type="entry name" value="FUN14"/>
    <property type="match status" value="1"/>
</dbReference>
<evidence type="ECO:0000256" key="3">
    <source>
        <dbReference type="ARBA" id="ARBA00022692"/>
    </source>
</evidence>
<evidence type="ECO:0000313" key="8">
    <source>
        <dbReference type="Proteomes" id="UP000272051"/>
    </source>
</evidence>
<feature type="transmembrane region" description="Helical" evidence="6">
    <location>
        <begin position="33"/>
        <end position="50"/>
    </location>
</feature>
<keyword evidence="5 6" id="KW-0472">Membrane</keyword>
<evidence type="ECO:0000256" key="2">
    <source>
        <dbReference type="ARBA" id="ARBA00009160"/>
    </source>
</evidence>
<reference evidence="7 8" key="1">
    <citation type="submission" date="2018-06" db="EMBL/GenBank/DDBJ databases">
        <title>Extensive metabolic versatility and redundancy in microbially diverse, dynamic hydrothermal sediments.</title>
        <authorList>
            <person name="Dombrowski N."/>
            <person name="Teske A."/>
            <person name="Baker B.J."/>
        </authorList>
    </citation>
    <scope>NUCLEOTIDE SEQUENCE [LARGE SCALE GENOMIC DNA]</scope>
    <source>
        <strain evidence="7">B34_G17</strain>
    </source>
</reference>
<gene>
    <name evidence="7" type="ORF">DRJ33_08660</name>
</gene>
<dbReference type="PANTHER" id="PTHR21346:SF10">
    <property type="entry name" value="TRANSMEMBRANE PROTEIN"/>
    <property type="match status" value="1"/>
</dbReference>
<comment type="caution">
    <text evidence="7">The sequence shown here is derived from an EMBL/GenBank/DDBJ whole genome shotgun (WGS) entry which is preliminary data.</text>
</comment>
<dbReference type="GO" id="GO:0016020">
    <property type="term" value="C:membrane"/>
    <property type="evidence" value="ECO:0007669"/>
    <property type="project" value="UniProtKB-SubCell"/>
</dbReference>
<dbReference type="Proteomes" id="UP000272051">
    <property type="component" value="Unassembled WGS sequence"/>
</dbReference>
<comment type="subcellular location">
    <subcellularLocation>
        <location evidence="1">Membrane</location>
    </subcellularLocation>
</comment>
<protein>
    <recommendedName>
        <fullName evidence="9">FUN14 family protein</fullName>
    </recommendedName>
</protein>
<dbReference type="InterPro" id="IPR007014">
    <property type="entry name" value="FUN14"/>
</dbReference>
<keyword evidence="4 6" id="KW-1133">Transmembrane helix</keyword>
<evidence type="ECO:0000313" key="7">
    <source>
        <dbReference type="EMBL" id="RLE48905.1"/>
    </source>
</evidence>